<name>A0A0E9T6W2_ANGAN</name>
<dbReference type="AlphaFoldDB" id="A0A0E9T6W2"/>
<evidence type="ECO:0000313" key="2">
    <source>
        <dbReference type="EMBL" id="JAH49361.1"/>
    </source>
</evidence>
<reference evidence="2" key="2">
    <citation type="journal article" date="2015" name="Fish Shellfish Immunol.">
        <title>Early steps in the European eel (Anguilla anguilla)-Vibrio vulnificus interaction in the gills: Role of the RtxA13 toxin.</title>
        <authorList>
            <person name="Callol A."/>
            <person name="Pajuelo D."/>
            <person name="Ebbesson L."/>
            <person name="Teles M."/>
            <person name="MacKenzie S."/>
            <person name="Amaro C."/>
        </authorList>
    </citation>
    <scope>NUCLEOTIDE SEQUENCE</scope>
</reference>
<sequence>MNKSNRHYLKENRLPGKLMS</sequence>
<evidence type="ECO:0000256" key="1">
    <source>
        <dbReference type="SAM" id="MobiDB-lite"/>
    </source>
</evidence>
<protein>
    <submittedName>
        <fullName evidence="2">Uncharacterized protein</fullName>
    </submittedName>
</protein>
<reference evidence="2" key="1">
    <citation type="submission" date="2014-11" db="EMBL/GenBank/DDBJ databases">
        <authorList>
            <person name="Amaro Gonzalez C."/>
        </authorList>
    </citation>
    <scope>NUCLEOTIDE SEQUENCE</scope>
</reference>
<accession>A0A0E9T6W2</accession>
<organism evidence="2">
    <name type="scientific">Anguilla anguilla</name>
    <name type="common">European freshwater eel</name>
    <name type="synonym">Muraena anguilla</name>
    <dbReference type="NCBI Taxonomy" id="7936"/>
    <lineage>
        <taxon>Eukaryota</taxon>
        <taxon>Metazoa</taxon>
        <taxon>Chordata</taxon>
        <taxon>Craniata</taxon>
        <taxon>Vertebrata</taxon>
        <taxon>Euteleostomi</taxon>
        <taxon>Actinopterygii</taxon>
        <taxon>Neopterygii</taxon>
        <taxon>Teleostei</taxon>
        <taxon>Anguilliformes</taxon>
        <taxon>Anguillidae</taxon>
        <taxon>Anguilla</taxon>
    </lineage>
</organism>
<proteinExistence type="predicted"/>
<dbReference type="EMBL" id="GBXM01059216">
    <property type="protein sequence ID" value="JAH49361.1"/>
    <property type="molecule type" value="Transcribed_RNA"/>
</dbReference>
<feature type="region of interest" description="Disordered" evidence="1">
    <location>
        <begin position="1"/>
        <end position="20"/>
    </location>
</feature>